<name>A0A645IIN1_9ZZZZ</name>
<reference evidence="1" key="1">
    <citation type="submission" date="2019-08" db="EMBL/GenBank/DDBJ databases">
        <authorList>
            <person name="Kucharzyk K."/>
            <person name="Murdoch R.W."/>
            <person name="Higgins S."/>
            <person name="Loffler F."/>
        </authorList>
    </citation>
    <scope>NUCLEOTIDE SEQUENCE</scope>
</reference>
<evidence type="ECO:0000313" key="1">
    <source>
        <dbReference type="EMBL" id="MPN50339.1"/>
    </source>
</evidence>
<organism evidence="1">
    <name type="scientific">bioreactor metagenome</name>
    <dbReference type="NCBI Taxonomy" id="1076179"/>
    <lineage>
        <taxon>unclassified sequences</taxon>
        <taxon>metagenomes</taxon>
        <taxon>ecological metagenomes</taxon>
    </lineage>
</organism>
<dbReference type="EMBL" id="VSSQ01114437">
    <property type="protein sequence ID" value="MPN50339.1"/>
    <property type="molecule type" value="Genomic_DNA"/>
</dbReference>
<sequence length="43" mass="4658">MVRICSKRAKDSMDSLPTPAMAEWVGKGFFGLPVMAQTMVVGL</sequence>
<protein>
    <submittedName>
        <fullName evidence="1">Uncharacterized protein</fullName>
    </submittedName>
</protein>
<comment type="caution">
    <text evidence="1">The sequence shown here is derived from an EMBL/GenBank/DDBJ whole genome shotgun (WGS) entry which is preliminary data.</text>
</comment>
<proteinExistence type="predicted"/>
<accession>A0A645IIN1</accession>
<gene>
    <name evidence="1" type="ORF">SDC9_197965</name>
</gene>
<dbReference type="AlphaFoldDB" id="A0A645IIN1"/>